<keyword evidence="2" id="KW-0560">Oxidoreductase</keyword>
<dbReference type="InterPro" id="IPR036291">
    <property type="entry name" value="NAD(P)-bd_dom_sf"/>
</dbReference>
<dbReference type="AlphaFoldDB" id="A0A9X7Z5C5"/>
<dbReference type="EMBL" id="CP071182">
    <property type="protein sequence ID" value="QSO46202.1"/>
    <property type="molecule type" value="Genomic_DNA"/>
</dbReference>
<comment type="similarity">
    <text evidence="1 3">Belongs to the short-chain dehydrogenases/reductases (SDR) family.</text>
</comment>
<evidence type="ECO:0000256" key="1">
    <source>
        <dbReference type="ARBA" id="ARBA00006484"/>
    </source>
</evidence>
<name>A0A9X7Z5C5_9BACL</name>
<accession>A0A9X7Z5C5</accession>
<evidence type="ECO:0000256" key="3">
    <source>
        <dbReference type="RuleBase" id="RU000363"/>
    </source>
</evidence>
<sequence length="259" mass="27325">MTVHELEVEKPVVAITGGSEGLGYALAQALLKSGFAVSICARSKSNLKTAVDALCAIGPIFAYQTDVSDYSSIKKWMSATLDRFHRLDALVHNASTIGYTPMPPLLETSPENMRQVYEVNVVAPVMLTQAALPALRKRNRGLIVTISSDAATGGYPNWGVYGASKAALDLVSKTLSAELTDAHIHVLAVDPGDMDTNLHRLAVPGETGLKTPVSSAEALLPLFLPLFTTTGFAYSNGSRLAVKHTGSSSALTVVTGGEQ</sequence>
<proteinExistence type="inferred from homology"/>
<dbReference type="InterPro" id="IPR002347">
    <property type="entry name" value="SDR_fam"/>
</dbReference>
<dbReference type="PROSITE" id="PS00061">
    <property type="entry name" value="ADH_SHORT"/>
    <property type="match status" value="1"/>
</dbReference>
<dbReference type="InterPro" id="IPR020904">
    <property type="entry name" value="Sc_DH/Rdtase_CS"/>
</dbReference>
<dbReference type="GO" id="GO:0016020">
    <property type="term" value="C:membrane"/>
    <property type="evidence" value="ECO:0007669"/>
    <property type="project" value="TreeGrafter"/>
</dbReference>
<protein>
    <submittedName>
        <fullName evidence="4">SDR family oxidoreductase</fullName>
    </submittedName>
</protein>
<dbReference type="PRINTS" id="PR00081">
    <property type="entry name" value="GDHRDH"/>
</dbReference>
<dbReference type="KEGG" id="afx:JZ786_17040"/>
<dbReference type="Proteomes" id="UP000663505">
    <property type="component" value="Chromosome"/>
</dbReference>
<organism evidence="4 5">
    <name type="scientific">Alicyclobacillus mengziensis</name>
    <dbReference type="NCBI Taxonomy" id="2931921"/>
    <lineage>
        <taxon>Bacteria</taxon>
        <taxon>Bacillati</taxon>
        <taxon>Bacillota</taxon>
        <taxon>Bacilli</taxon>
        <taxon>Bacillales</taxon>
        <taxon>Alicyclobacillaceae</taxon>
        <taxon>Alicyclobacillus</taxon>
    </lineage>
</organism>
<reference evidence="4 5" key="1">
    <citation type="submission" date="2021-02" db="EMBL/GenBank/DDBJ databases">
        <title>Alicyclobacillus curvatus sp. nov. and Alicyclobacillus mengziensis sp. nov., two acidophilic bacteria isolated from acid mine drainage.</title>
        <authorList>
            <person name="Huang Y."/>
        </authorList>
    </citation>
    <scope>NUCLEOTIDE SEQUENCE [LARGE SCALE GENOMIC DNA]</scope>
    <source>
        <strain evidence="4 5">S30H14</strain>
    </source>
</reference>
<dbReference type="GO" id="GO:0016491">
    <property type="term" value="F:oxidoreductase activity"/>
    <property type="evidence" value="ECO:0007669"/>
    <property type="project" value="UniProtKB-KW"/>
</dbReference>
<dbReference type="RefSeq" id="WP_206655572.1">
    <property type="nucleotide sequence ID" value="NZ_CP071182.1"/>
</dbReference>
<dbReference type="CDD" id="cd05233">
    <property type="entry name" value="SDR_c"/>
    <property type="match status" value="1"/>
</dbReference>
<gene>
    <name evidence="4" type="ORF">JZ786_17040</name>
</gene>
<dbReference type="PANTHER" id="PTHR44196">
    <property type="entry name" value="DEHYDROGENASE/REDUCTASE SDR FAMILY MEMBER 7B"/>
    <property type="match status" value="1"/>
</dbReference>
<dbReference type="Pfam" id="PF00106">
    <property type="entry name" value="adh_short"/>
    <property type="match status" value="1"/>
</dbReference>
<evidence type="ECO:0000313" key="5">
    <source>
        <dbReference type="Proteomes" id="UP000663505"/>
    </source>
</evidence>
<dbReference type="Gene3D" id="3.40.50.720">
    <property type="entry name" value="NAD(P)-binding Rossmann-like Domain"/>
    <property type="match status" value="1"/>
</dbReference>
<evidence type="ECO:0000313" key="4">
    <source>
        <dbReference type="EMBL" id="QSO46202.1"/>
    </source>
</evidence>
<keyword evidence="5" id="KW-1185">Reference proteome</keyword>
<dbReference type="SUPFAM" id="SSF51735">
    <property type="entry name" value="NAD(P)-binding Rossmann-fold domains"/>
    <property type="match status" value="1"/>
</dbReference>
<evidence type="ECO:0000256" key="2">
    <source>
        <dbReference type="ARBA" id="ARBA00023002"/>
    </source>
</evidence>
<dbReference type="PRINTS" id="PR00080">
    <property type="entry name" value="SDRFAMILY"/>
</dbReference>
<dbReference type="PANTHER" id="PTHR44196:SF1">
    <property type="entry name" value="DEHYDROGENASE_REDUCTASE SDR FAMILY MEMBER 7B"/>
    <property type="match status" value="1"/>
</dbReference>